<dbReference type="Proteomes" id="UP000266861">
    <property type="component" value="Unassembled WGS sequence"/>
</dbReference>
<reference evidence="2 3" key="1">
    <citation type="submission" date="2018-08" db="EMBL/GenBank/DDBJ databases">
        <title>Genome and evolution of the arbuscular mycorrhizal fungus Diversispora epigaea (formerly Glomus versiforme) and its bacterial endosymbionts.</title>
        <authorList>
            <person name="Sun X."/>
            <person name="Fei Z."/>
            <person name="Harrison M."/>
        </authorList>
    </citation>
    <scope>NUCLEOTIDE SEQUENCE [LARGE SCALE GENOMIC DNA]</scope>
    <source>
        <strain evidence="2 3">IT104</strain>
    </source>
</reference>
<comment type="caution">
    <text evidence="2">The sequence shown here is derived from an EMBL/GenBank/DDBJ whole genome shotgun (WGS) entry which is preliminary data.</text>
</comment>
<evidence type="ECO:0000313" key="3">
    <source>
        <dbReference type="Proteomes" id="UP000266861"/>
    </source>
</evidence>
<accession>A0A397JEK6</accession>
<dbReference type="EMBL" id="PQFF01000078">
    <property type="protein sequence ID" value="RHZ84396.1"/>
    <property type="molecule type" value="Genomic_DNA"/>
</dbReference>
<feature type="region of interest" description="Disordered" evidence="1">
    <location>
        <begin position="1"/>
        <end position="35"/>
    </location>
</feature>
<evidence type="ECO:0000256" key="1">
    <source>
        <dbReference type="SAM" id="MobiDB-lite"/>
    </source>
</evidence>
<evidence type="ECO:0000313" key="2">
    <source>
        <dbReference type="EMBL" id="RHZ84396.1"/>
    </source>
</evidence>
<proteinExistence type="predicted"/>
<dbReference type="AlphaFoldDB" id="A0A397JEK6"/>
<gene>
    <name evidence="2" type="ORF">Glove_82g69</name>
</gene>
<organism evidence="2 3">
    <name type="scientific">Diversispora epigaea</name>
    <dbReference type="NCBI Taxonomy" id="1348612"/>
    <lineage>
        <taxon>Eukaryota</taxon>
        <taxon>Fungi</taxon>
        <taxon>Fungi incertae sedis</taxon>
        <taxon>Mucoromycota</taxon>
        <taxon>Glomeromycotina</taxon>
        <taxon>Glomeromycetes</taxon>
        <taxon>Diversisporales</taxon>
        <taxon>Diversisporaceae</taxon>
        <taxon>Diversispora</taxon>
    </lineage>
</organism>
<protein>
    <submittedName>
        <fullName evidence="2">Uncharacterized protein</fullName>
    </submittedName>
</protein>
<keyword evidence="3" id="KW-1185">Reference proteome</keyword>
<sequence length="110" mass="12764">MIKKLWDEDNNVVSKLSGRLPPHPGEPHRGHHKRYTECRDQEKHSSHACTNSIAKRKCILKSSEPKCIRCEIVNKSASLNSKKKCGPKPKRVSFNENYKFKSYKGCWRNI</sequence>
<name>A0A397JEK6_9GLOM</name>